<reference evidence="1" key="1">
    <citation type="submission" date="2024-02" db="EMBL/GenBank/DDBJ databases">
        <authorList>
            <consortium name="ELIXIR-Norway"/>
            <consortium name="Elixir Norway"/>
        </authorList>
    </citation>
    <scope>NUCLEOTIDE SEQUENCE</scope>
</reference>
<dbReference type="Proteomes" id="UP001497512">
    <property type="component" value="Chromosome 13"/>
</dbReference>
<name>A0ABP0TQ13_9BRYO</name>
<protein>
    <submittedName>
        <fullName evidence="1">Uncharacterized protein</fullName>
    </submittedName>
</protein>
<evidence type="ECO:0000313" key="1">
    <source>
        <dbReference type="EMBL" id="CAK9201498.1"/>
    </source>
</evidence>
<organism evidence="1 2">
    <name type="scientific">Sphagnum troendelagicum</name>
    <dbReference type="NCBI Taxonomy" id="128251"/>
    <lineage>
        <taxon>Eukaryota</taxon>
        <taxon>Viridiplantae</taxon>
        <taxon>Streptophyta</taxon>
        <taxon>Embryophyta</taxon>
        <taxon>Bryophyta</taxon>
        <taxon>Sphagnophytina</taxon>
        <taxon>Sphagnopsida</taxon>
        <taxon>Sphagnales</taxon>
        <taxon>Sphagnaceae</taxon>
        <taxon>Sphagnum</taxon>
    </lineage>
</organism>
<keyword evidence="2" id="KW-1185">Reference proteome</keyword>
<dbReference type="EMBL" id="OZ019905">
    <property type="protein sequence ID" value="CAK9201498.1"/>
    <property type="molecule type" value="Genomic_DNA"/>
</dbReference>
<gene>
    <name evidence="1" type="ORF">CSSPTR1EN2_LOCUS5937</name>
</gene>
<accession>A0ABP0TQ13</accession>
<evidence type="ECO:0000313" key="2">
    <source>
        <dbReference type="Proteomes" id="UP001497512"/>
    </source>
</evidence>
<proteinExistence type="predicted"/>
<sequence length="347" mass="38333">MRVARKRSSAICRVMGVGDDYAGKAWVLMEWFWRPPEVLHALKDGVVGLETSPAKVEKLLSIHGKAQEKVPAWIVKAGWQNVHRGHHRLNGRADLTHDSPPFHEIALAEIEYLEVAVATRTHNTIAAVARNPALETWAANPAGFEPWWQAVAVASEAWDLVSLKVKIAETEVVAAVQAVALLIQEATKAQDVAASGQETVLKDQCDVADLKNQWDMLNKRWEQGKDEASQDEQKAMEIGFQSIPDLVNPPQAIKLPDPHLEKLPHCIAAIEPHTVSGSLEVNSVMGSTVLFVDADSVQDQVVSKGSLQKMALSPNDANFLTWFLYNSYLLVLYIEFSKILSKLSTEV</sequence>